<protein>
    <recommendedName>
        <fullName evidence="9">Type II secretion system protein GspF domain-containing protein</fullName>
    </recommendedName>
</protein>
<dbReference type="PANTHER" id="PTHR30012">
    <property type="entry name" value="GENERAL SECRETION PATHWAY PROTEIN"/>
    <property type="match status" value="1"/>
</dbReference>
<comment type="similarity">
    <text evidence="2">Belongs to the GSP F family.</text>
</comment>
<comment type="subcellular location">
    <subcellularLocation>
        <location evidence="1">Cell inner membrane</location>
        <topology evidence="1">Multi-pass membrane protein</topology>
    </subcellularLocation>
</comment>
<keyword evidence="5 8" id="KW-0812">Transmembrane</keyword>
<evidence type="ECO:0000256" key="4">
    <source>
        <dbReference type="ARBA" id="ARBA00022519"/>
    </source>
</evidence>
<keyword evidence="6 8" id="KW-1133">Transmembrane helix</keyword>
<dbReference type="Proteomes" id="UP000228987">
    <property type="component" value="Unassembled WGS sequence"/>
</dbReference>
<dbReference type="InterPro" id="IPR018076">
    <property type="entry name" value="T2SS_GspF_dom"/>
</dbReference>
<name>A0A2A5C9H6_9GAMM</name>
<feature type="transmembrane region" description="Helical" evidence="8">
    <location>
        <begin position="379"/>
        <end position="402"/>
    </location>
</feature>
<evidence type="ECO:0000256" key="2">
    <source>
        <dbReference type="ARBA" id="ARBA00005745"/>
    </source>
</evidence>
<dbReference type="InterPro" id="IPR042094">
    <property type="entry name" value="T2SS_GspF_sf"/>
</dbReference>
<dbReference type="AlphaFoldDB" id="A0A2A5C9H6"/>
<proteinExistence type="inferred from homology"/>
<evidence type="ECO:0000256" key="3">
    <source>
        <dbReference type="ARBA" id="ARBA00022475"/>
    </source>
</evidence>
<sequence length="407" mass="45235">MSKYHYKALTANGDQIEGSLEAIDEKSVVKNLQTQGYYPITATLENSSLKDRLINSITKNETIGFSGKELLSFTQNLSTLLNSGLPLDHALRILVKNHKEKKTANILNTIYDEIKAGNSLSNSLSRFPHIFDSLYIAMIKSGEASGSLGQAFLNLSAHIDKRQKLKSEIVSALTYPALLMVISILSLFFLLTFVIPRFIPMFAGSEQTLPLLSRIVFSLSASFNQYWWLYIIATLFVVFLCNYAFQHMLKRNSINNKLLVLPLFGATIKSHQTANFTRASATLLKNGLNLIDSLNLSVAAVSYETFKHEIKLAITGLKEGRKLSDSLQHSLILSPLTVDLIKIGEESGKLEEMLLKIAENCEQETDINIKRILVFLEPILILGLGVMVALVILSVLLAMLSLNDIII</sequence>
<feature type="domain" description="Type II secretion system protein GspF" evidence="9">
    <location>
        <begin position="73"/>
        <end position="196"/>
    </location>
</feature>
<evidence type="ECO:0000256" key="5">
    <source>
        <dbReference type="ARBA" id="ARBA00022692"/>
    </source>
</evidence>
<dbReference type="GO" id="GO:0005886">
    <property type="term" value="C:plasma membrane"/>
    <property type="evidence" value="ECO:0007669"/>
    <property type="project" value="UniProtKB-SubCell"/>
</dbReference>
<evidence type="ECO:0000256" key="1">
    <source>
        <dbReference type="ARBA" id="ARBA00004429"/>
    </source>
</evidence>
<evidence type="ECO:0000313" key="10">
    <source>
        <dbReference type="EMBL" id="PCJ40016.1"/>
    </source>
</evidence>
<dbReference type="PRINTS" id="PR00812">
    <property type="entry name" value="BCTERIALGSPF"/>
</dbReference>
<evidence type="ECO:0000259" key="9">
    <source>
        <dbReference type="Pfam" id="PF00482"/>
    </source>
</evidence>
<dbReference type="Pfam" id="PF00482">
    <property type="entry name" value="T2SSF"/>
    <property type="match status" value="2"/>
</dbReference>
<accession>A0A2A5C9H6</accession>
<gene>
    <name evidence="10" type="ORF">COA71_12675</name>
</gene>
<reference evidence="11" key="1">
    <citation type="submission" date="2017-08" db="EMBL/GenBank/DDBJ databases">
        <title>A dynamic microbial community with high functional redundancy inhabits the cold, oxic subseafloor aquifer.</title>
        <authorList>
            <person name="Tully B.J."/>
            <person name="Wheat C.G."/>
            <person name="Glazer B.T."/>
            <person name="Huber J.A."/>
        </authorList>
    </citation>
    <scope>NUCLEOTIDE SEQUENCE [LARGE SCALE GENOMIC DNA]</scope>
</reference>
<feature type="transmembrane region" description="Helical" evidence="8">
    <location>
        <begin position="172"/>
        <end position="195"/>
    </location>
</feature>
<evidence type="ECO:0000256" key="6">
    <source>
        <dbReference type="ARBA" id="ARBA00022989"/>
    </source>
</evidence>
<dbReference type="EMBL" id="NVWI01000011">
    <property type="protein sequence ID" value="PCJ40016.1"/>
    <property type="molecule type" value="Genomic_DNA"/>
</dbReference>
<organism evidence="10 11">
    <name type="scientific">SAR86 cluster bacterium</name>
    <dbReference type="NCBI Taxonomy" id="2030880"/>
    <lineage>
        <taxon>Bacteria</taxon>
        <taxon>Pseudomonadati</taxon>
        <taxon>Pseudomonadota</taxon>
        <taxon>Gammaproteobacteria</taxon>
        <taxon>SAR86 cluster</taxon>
    </lineage>
</organism>
<dbReference type="FunFam" id="1.20.81.30:FF:000001">
    <property type="entry name" value="Type II secretion system protein F"/>
    <property type="match status" value="1"/>
</dbReference>
<feature type="domain" description="Type II secretion system protein GspF" evidence="9">
    <location>
        <begin position="276"/>
        <end position="397"/>
    </location>
</feature>
<keyword evidence="3" id="KW-1003">Cell membrane</keyword>
<feature type="transmembrane region" description="Helical" evidence="8">
    <location>
        <begin position="227"/>
        <end position="245"/>
    </location>
</feature>
<dbReference type="InterPro" id="IPR003004">
    <property type="entry name" value="GspF/PilC"/>
</dbReference>
<evidence type="ECO:0000256" key="7">
    <source>
        <dbReference type="ARBA" id="ARBA00023136"/>
    </source>
</evidence>
<keyword evidence="4" id="KW-0997">Cell inner membrane</keyword>
<dbReference type="PANTHER" id="PTHR30012:SF0">
    <property type="entry name" value="TYPE II SECRETION SYSTEM PROTEIN F-RELATED"/>
    <property type="match status" value="1"/>
</dbReference>
<dbReference type="Gene3D" id="1.20.81.30">
    <property type="entry name" value="Type II secretion system (T2SS), domain F"/>
    <property type="match status" value="2"/>
</dbReference>
<keyword evidence="7 8" id="KW-0472">Membrane</keyword>
<evidence type="ECO:0000256" key="8">
    <source>
        <dbReference type="SAM" id="Phobius"/>
    </source>
</evidence>
<evidence type="ECO:0000313" key="11">
    <source>
        <dbReference type="Proteomes" id="UP000228987"/>
    </source>
</evidence>
<comment type="caution">
    <text evidence="10">The sequence shown here is derived from an EMBL/GenBank/DDBJ whole genome shotgun (WGS) entry which is preliminary data.</text>
</comment>